<dbReference type="InterPro" id="IPR019595">
    <property type="entry name" value="DUF2470"/>
</dbReference>
<dbReference type="AlphaFoldDB" id="A0A9P5SMP1"/>
<keyword evidence="1" id="KW-1133">Transmembrane helix</keyword>
<name>A0A9P5SMP1_9FUNG</name>
<protein>
    <recommendedName>
        <fullName evidence="2">DUF2470 domain-containing protein</fullName>
    </recommendedName>
</protein>
<evidence type="ECO:0000313" key="3">
    <source>
        <dbReference type="EMBL" id="KAF9331785.1"/>
    </source>
</evidence>
<feature type="transmembrane region" description="Helical" evidence="1">
    <location>
        <begin position="158"/>
        <end position="179"/>
    </location>
</feature>
<feature type="domain" description="DUF2470" evidence="2">
    <location>
        <begin position="13"/>
        <end position="86"/>
    </location>
</feature>
<dbReference type="Pfam" id="PF14934">
    <property type="entry name" value="TMEM254"/>
    <property type="match status" value="1"/>
</dbReference>
<keyword evidence="1" id="KW-0812">Transmembrane</keyword>
<keyword evidence="1" id="KW-0472">Membrane</keyword>
<reference evidence="3" key="1">
    <citation type="journal article" date="2020" name="Fungal Divers.">
        <title>Resolving the Mortierellaceae phylogeny through synthesis of multi-gene phylogenetics and phylogenomics.</title>
        <authorList>
            <person name="Vandepol N."/>
            <person name="Liber J."/>
            <person name="Desiro A."/>
            <person name="Na H."/>
            <person name="Kennedy M."/>
            <person name="Barry K."/>
            <person name="Grigoriev I.V."/>
            <person name="Miller A.N."/>
            <person name="O'Donnell K."/>
            <person name="Stajich J.E."/>
            <person name="Bonito G."/>
        </authorList>
    </citation>
    <scope>NUCLEOTIDE SEQUENCE</scope>
    <source>
        <strain evidence="3">NVP1</strain>
    </source>
</reference>
<keyword evidence="4" id="KW-1185">Reference proteome</keyword>
<evidence type="ECO:0000259" key="2">
    <source>
        <dbReference type="Pfam" id="PF10615"/>
    </source>
</evidence>
<organism evidence="3 4">
    <name type="scientific">Podila minutissima</name>
    <dbReference type="NCBI Taxonomy" id="64525"/>
    <lineage>
        <taxon>Eukaryota</taxon>
        <taxon>Fungi</taxon>
        <taxon>Fungi incertae sedis</taxon>
        <taxon>Mucoromycota</taxon>
        <taxon>Mortierellomycotina</taxon>
        <taxon>Mortierellomycetes</taxon>
        <taxon>Mortierellales</taxon>
        <taxon>Mortierellaceae</taxon>
        <taxon>Podila</taxon>
    </lineage>
</organism>
<proteinExistence type="predicted"/>
<dbReference type="Gene3D" id="3.20.180.10">
    <property type="entry name" value="PNP-oxidase-like"/>
    <property type="match status" value="1"/>
</dbReference>
<gene>
    <name evidence="3" type="ORF">BG006_005371</name>
</gene>
<dbReference type="Pfam" id="PF10615">
    <property type="entry name" value="DUF2470"/>
    <property type="match status" value="1"/>
</dbReference>
<evidence type="ECO:0000256" key="1">
    <source>
        <dbReference type="SAM" id="Phobius"/>
    </source>
</evidence>
<feature type="transmembrane region" description="Helical" evidence="1">
    <location>
        <begin position="191"/>
        <end position="213"/>
    </location>
</feature>
<dbReference type="Proteomes" id="UP000696485">
    <property type="component" value="Unassembled WGS sequence"/>
</dbReference>
<evidence type="ECO:0000313" key="4">
    <source>
        <dbReference type="Proteomes" id="UP000696485"/>
    </source>
</evidence>
<dbReference type="EMBL" id="JAAAUY010000301">
    <property type="protein sequence ID" value="KAF9331785.1"/>
    <property type="molecule type" value="Genomic_DNA"/>
</dbReference>
<sequence length="224" mass="25540">MQRRGQDPITPHSDRLCEYMNGHPAIVLSYARYFGEYKEATSAKMLELDQDGFLLTCQEHGQEHEVRVAFTHSLHAVSQVKDMLMSLAKEAELALRGNDPSQQGDMPDSHFYWPDIDPFTAMVMLLAVTMLYLDFFPNTTNPSLQWILKTVGAYKIHLIVQIFTVIHIGEALVSLYLTLVVGSGFFTFVDALKWSVMTFIFGYPSLFKLIPLARRQSQIDNKKD</sequence>
<comment type="caution">
    <text evidence="3">The sequence shown here is derived from an EMBL/GenBank/DDBJ whole genome shotgun (WGS) entry which is preliminary data.</text>
</comment>
<dbReference type="InterPro" id="IPR037119">
    <property type="entry name" value="Haem_oxidase_HugZ-like_sf"/>
</dbReference>
<dbReference type="InterPro" id="IPR028110">
    <property type="entry name" value="TMEM254"/>
</dbReference>
<accession>A0A9P5SMP1</accession>